<organism evidence="2 3">
    <name type="scientific">Drosophila navojoa</name>
    <name type="common">Fruit fly</name>
    <dbReference type="NCBI Taxonomy" id="7232"/>
    <lineage>
        <taxon>Eukaryota</taxon>
        <taxon>Metazoa</taxon>
        <taxon>Ecdysozoa</taxon>
        <taxon>Arthropoda</taxon>
        <taxon>Hexapoda</taxon>
        <taxon>Insecta</taxon>
        <taxon>Pterygota</taxon>
        <taxon>Neoptera</taxon>
        <taxon>Endopterygota</taxon>
        <taxon>Diptera</taxon>
        <taxon>Brachycera</taxon>
        <taxon>Muscomorpha</taxon>
        <taxon>Ephydroidea</taxon>
        <taxon>Drosophilidae</taxon>
        <taxon>Drosophila</taxon>
    </lineage>
</organism>
<dbReference type="OMA" id="MEYYLSA"/>
<accession>A0A484BHM8</accession>
<keyword evidence="1" id="KW-0812">Transmembrane</keyword>
<comment type="caution">
    <text evidence="2">The sequence shown here is derived from an EMBL/GenBank/DDBJ whole genome shotgun (WGS) entry which is preliminary data.</text>
</comment>
<dbReference type="EMBL" id="LSRL02000040">
    <property type="protein sequence ID" value="TDG47762.1"/>
    <property type="molecule type" value="Genomic_DNA"/>
</dbReference>
<reference evidence="2 3" key="1">
    <citation type="journal article" date="2019" name="J. Hered.">
        <title>An Improved Genome Assembly for Drosophila navojoa, the Basal Species in the mojavensis Cluster.</title>
        <authorList>
            <person name="Vanderlinde T."/>
            <person name="Dupim E.G."/>
            <person name="Nazario-Yepiz N.O."/>
            <person name="Carvalho A.B."/>
        </authorList>
    </citation>
    <scope>NUCLEOTIDE SEQUENCE [LARGE SCALE GENOMIC DNA]</scope>
    <source>
        <strain evidence="2">Navoj_Jal97</strain>
        <tissue evidence="2">Whole organism</tissue>
    </source>
</reference>
<dbReference type="AlphaFoldDB" id="A0A484BHM8"/>
<dbReference type="Proteomes" id="UP000295192">
    <property type="component" value="Unassembled WGS sequence"/>
</dbReference>
<protein>
    <recommendedName>
        <fullName evidence="4">Transmembrane protein 186</fullName>
    </recommendedName>
</protein>
<evidence type="ECO:0000313" key="3">
    <source>
        <dbReference type="Proteomes" id="UP000295192"/>
    </source>
</evidence>
<name>A0A484BHM8_DRONA</name>
<gene>
    <name evidence="2" type="ORF">AWZ03_005906</name>
</gene>
<keyword evidence="1" id="KW-0472">Membrane</keyword>
<feature type="transmembrane region" description="Helical" evidence="1">
    <location>
        <begin position="118"/>
        <end position="136"/>
    </location>
</feature>
<sequence length="216" mass="24702">MCAALLRNSIKCINLRLNTTVLTKRNICTSALRCKWRNASSADVERSLLKGDNLPANYQLIYRAPLEKYVAWAKNVSTLTVSLITLVAGYNLATTSMNFSSALKKIDVGVLASTEADFYFFAVGFVLINMAIRIFVFKYPLRIYKSGEKYVAVYGSQWPVGTVKHYFQRGQIEEFKNVLNPWSHIIFKLGHRSSMLIIDYFKTPSEFHELFKEKET</sequence>
<evidence type="ECO:0000313" key="2">
    <source>
        <dbReference type="EMBL" id="TDG47762.1"/>
    </source>
</evidence>
<dbReference type="OrthoDB" id="7407406at2759"/>
<proteinExistence type="predicted"/>
<keyword evidence="1" id="KW-1133">Transmembrane helix</keyword>
<dbReference type="KEGG" id="dnv:108654330"/>
<keyword evidence="3" id="KW-1185">Reference proteome</keyword>
<dbReference type="STRING" id="7232.A0A484BHM8"/>
<feature type="transmembrane region" description="Helical" evidence="1">
    <location>
        <begin position="72"/>
        <end position="93"/>
    </location>
</feature>
<evidence type="ECO:0008006" key="4">
    <source>
        <dbReference type="Google" id="ProtNLM"/>
    </source>
</evidence>
<evidence type="ECO:0000256" key="1">
    <source>
        <dbReference type="SAM" id="Phobius"/>
    </source>
</evidence>